<sequence length="159" mass="18081">MSTLDDLFARLQAATTPAEIEALQEGIWQIWLMTGHPLLDKHLEAGMRAMAAGDYTLAIQEFTVLVEASPEYAEGWNKRATAYYLRGEYRASLDDVRQTLRLEPRHFGALSGRATMLLHLGDIAGSLRTLQRLERLCPNWPGLQNRLRDLRDQLDETGW</sequence>
<dbReference type="PROSITE" id="PS50005">
    <property type="entry name" value="TPR"/>
    <property type="match status" value="1"/>
</dbReference>
<evidence type="ECO:0000256" key="2">
    <source>
        <dbReference type="PROSITE-ProRule" id="PRU00339"/>
    </source>
</evidence>
<dbReference type="EMBL" id="SRLA01000001">
    <property type="protein sequence ID" value="TGE09570.1"/>
    <property type="molecule type" value="Genomic_DNA"/>
</dbReference>
<dbReference type="PANTHER" id="PTHR45188:SF2">
    <property type="entry name" value="DNAJ HOMOLOG SUBFAMILY C MEMBER 7"/>
    <property type="match status" value="1"/>
</dbReference>
<dbReference type="Proteomes" id="UP000298337">
    <property type="component" value="Unassembled WGS sequence"/>
</dbReference>
<name>A0A4Z0PCU2_9BACT</name>
<dbReference type="InterPro" id="IPR019734">
    <property type="entry name" value="TPR_rpt"/>
</dbReference>
<keyword evidence="4" id="KW-1185">Reference proteome</keyword>
<evidence type="ECO:0000313" key="4">
    <source>
        <dbReference type="Proteomes" id="UP000298337"/>
    </source>
</evidence>
<accession>A0A4Z0PCU2</accession>
<dbReference type="Gene3D" id="1.25.40.10">
    <property type="entry name" value="Tetratricopeptide repeat domain"/>
    <property type="match status" value="1"/>
</dbReference>
<keyword evidence="2" id="KW-0802">TPR repeat</keyword>
<dbReference type="AlphaFoldDB" id="A0A4Z0PCU2"/>
<gene>
    <name evidence="3" type="ORF">EU556_01680</name>
</gene>
<protein>
    <submittedName>
        <fullName evidence="3">Tetratricopeptide repeat protein</fullName>
    </submittedName>
</protein>
<dbReference type="SUPFAM" id="SSF48452">
    <property type="entry name" value="TPR-like"/>
    <property type="match status" value="1"/>
</dbReference>
<evidence type="ECO:0000313" key="3">
    <source>
        <dbReference type="EMBL" id="TGE09570.1"/>
    </source>
</evidence>
<feature type="repeat" description="TPR" evidence="2">
    <location>
        <begin position="73"/>
        <end position="106"/>
    </location>
</feature>
<organism evidence="3 4">
    <name type="scientific">Hymenobacter fodinae</name>
    <dbReference type="NCBI Taxonomy" id="2510796"/>
    <lineage>
        <taxon>Bacteria</taxon>
        <taxon>Pseudomonadati</taxon>
        <taxon>Bacteroidota</taxon>
        <taxon>Cytophagia</taxon>
        <taxon>Cytophagales</taxon>
        <taxon>Hymenobacteraceae</taxon>
        <taxon>Hymenobacter</taxon>
    </lineage>
</organism>
<dbReference type="PANTHER" id="PTHR45188">
    <property type="entry name" value="DNAJ PROTEIN P58IPK HOMOLOG"/>
    <property type="match status" value="1"/>
</dbReference>
<keyword evidence="1" id="KW-0677">Repeat</keyword>
<dbReference type="RefSeq" id="WP_135430376.1">
    <property type="nucleotide sequence ID" value="NZ_SRLA01000001.1"/>
</dbReference>
<dbReference type="Pfam" id="PF13432">
    <property type="entry name" value="TPR_16"/>
    <property type="match status" value="1"/>
</dbReference>
<dbReference type="OrthoDB" id="9815010at2"/>
<dbReference type="InterPro" id="IPR011990">
    <property type="entry name" value="TPR-like_helical_dom_sf"/>
</dbReference>
<proteinExistence type="predicted"/>
<dbReference type="SMART" id="SM00028">
    <property type="entry name" value="TPR"/>
    <property type="match status" value="2"/>
</dbReference>
<reference evidence="3 4" key="1">
    <citation type="submission" date="2019-04" db="EMBL/GenBank/DDBJ databases">
        <authorList>
            <person name="Feng G."/>
            <person name="Zhang J."/>
            <person name="Zhu H."/>
        </authorList>
    </citation>
    <scope>NUCLEOTIDE SEQUENCE [LARGE SCALE GENOMIC DNA]</scope>
    <source>
        <strain evidence="3 4">92R-1</strain>
    </source>
</reference>
<evidence type="ECO:0000256" key="1">
    <source>
        <dbReference type="ARBA" id="ARBA00022737"/>
    </source>
</evidence>
<comment type="caution">
    <text evidence="3">The sequence shown here is derived from an EMBL/GenBank/DDBJ whole genome shotgun (WGS) entry which is preliminary data.</text>
</comment>